<dbReference type="GO" id="GO:0016020">
    <property type="term" value="C:membrane"/>
    <property type="evidence" value="ECO:0007669"/>
    <property type="project" value="UniProtKB-SubCell"/>
</dbReference>
<reference evidence="8 9" key="1">
    <citation type="journal article" date="2019" name="Commun. Biol.">
        <title>The bagworm genome reveals a unique fibroin gene that provides high tensile strength.</title>
        <authorList>
            <person name="Kono N."/>
            <person name="Nakamura H."/>
            <person name="Ohtoshi R."/>
            <person name="Tomita M."/>
            <person name="Numata K."/>
            <person name="Arakawa K."/>
        </authorList>
    </citation>
    <scope>NUCLEOTIDE SEQUENCE [LARGE SCALE GENOMIC DNA]</scope>
</reference>
<comment type="caution">
    <text evidence="8">The sequence shown here is derived from an EMBL/GenBank/DDBJ whole genome shotgun (WGS) entry which is preliminary data.</text>
</comment>
<evidence type="ECO:0000256" key="3">
    <source>
        <dbReference type="ARBA" id="ARBA00022989"/>
    </source>
</evidence>
<dbReference type="Proteomes" id="UP000299102">
    <property type="component" value="Unassembled WGS sequence"/>
</dbReference>
<dbReference type="InterPro" id="IPR050549">
    <property type="entry name" value="MFS_Trehalose_Transporter"/>
</dbReference>
<evidence type="ECO:0000313" key="8">
    <source>
        <dbReference type="EMBL" id="GBP80975.1"/>
    </source>
</evidence>
<dbReference type="GO" id="GO:0022857">
    <property type="term" value="F:transmembrane transporter activity"/>
    <property type="evidence" value="ECO:0007669"/>
    <property type="project" value="InterPro"/>
</dbReference>
<name>A0A4C1Z2Z2_EUMVA</name>
<gene>
    <name evidence="8" type="primary">Tret1</name>
    <name evidence="8" type="ORF">EVAR_54139_1</name>
</gene>
<proteinExistence type="predicted"/>
<evidence type="ECO:0000256" key="2">
    <source>
        <dbReference type="ARBA" id="ARBA00022692"/>
    </source>
</evidence>
<evidence type="ECO:0000256" key="4">
    <source>
        <dbReference type="ARBA" id="ARBA00023136"/>
    </source>
</evidence>
<feature type="transmembrane region" description="Helical" evidence="6">
    <location>
        <begin position="112"/>
        <end position="136"/>
    </location>
</feature>
<evidence type="ECO:0000256" key="5">
    <source>
        <dbReference type="SAM" id="MobiDB-lite"/>
    </source>
</evidence>
<keyword evidence="4 6" id="KW-0472">Membrane</keyword>
<feature type="transmembrane region" description="Helical" evidence="6">
    <location>
        <begin position="65"/>
        <end position="83"/>
    </location>
</feature>
<sequence>MPPTPRSATTSSHPPSRKKKSNKINFPLLIYGSSVGWMSPMTLILQSDESPRGRPFTDEEISWMASAPFITSVPAVIIFGFVVDKFGRKISLLLCTAQFLGCWTIKLSSHEFGALVTARSLVGVGIAGCYVVTPLYTNEISDSTIRGALGTLTVLSQTIGNLLLYIVGGMFSYRSCLWFSLSLPIAHMLLAVTIPESPAYLIRKGKKAEANRVVALLRCRDEYDPLVLREMDNLNQEQIQENKKFALKDIR</sequence>
<accession>A0A4C1Z2Z2</accession>
<dbReference type="InterPro" id="IPR036259">
    <property type="entry name" value="MFS_trans_sf"/>
</dbReference>
<feature type="compositionally biased region" description="Polar residues" evidence="5">
    <location>
        <begin position="1"/>
        <end position="14"/>
    </location>
</feature>
<feature type="transmembrane region" description="Helical" evidence="6">
    <location>
        <begin position="177"/>
        <end position="202"/>
    </location>
</feature>
<dbReference type="OrthoDB" id="6612291at2759"/>
<dbReference type="SUPFAM" id="SSF103473">
    <property type="entry name" value="MFS general substrate transporter"/>
    <property type="match status" value="1"/>
</dbReference>
<keyword evidence="3 6" id="KW-1133">Transmembrane helix</keyword>
<evidence type="ECO:0000259" key="7">
    <source>
        <dbReference type="PROSITE" id="PS50850"/>
    </source>
</evidence>
<dbReference type="STRING" id="151549.A0A4C1Z2Z2"/>
<dbReference type="PANTHER" id="PTHR48021:SF33">
    <property type="entry name" value="AT22075P-RELATED"/>
    <property type="match status" value="1"/>
</dbReference>
<dbReference type="Pfam" id="PF00083">
    <property type="entry name" value="Sugar_tr"/>
    <property type="match status" value="1"/>
</dbReference>
<comment type="subcellular location">
    <subcellularLocation>
        <location evidence="1">Membrane</location>
        <topology evidence="1">Multi-pass membrane protein</topology>
    </subcellularLocation>
</comment>
<dbReference type="InterPro" id="IPR020846">
    <property type="entry name" value="MFS_dom"/>
</dbReference>
<feature type="domain" description="Major facilitator superfamily (MFS) profile" evidence="7">
    <location>
        <begin position="20"/>
        <end position="251"/>
    </location>
</feature>
<dbReference type="AlphaFoldDB" id="A0A4C1Z2Z2"/>
<dbReference type="PANTHER" id="PTHR48021">
    <property type="match status" value="1"/>
</dbReference>
<evidence type="ECO:0000256" key="1">
    <source>
        <dbReference type="ARBA" id="ARBA00004141"/>
    </source>
</evidence>
<feature type="region of interest" description="Disordered" evidence="5">
    <location>
        <begin position="1"/>
        <end position="21"/>
    </location>
</feature>
<feature type="transmembrane region" description="Helical" evidence="6">
    <location>
        <begin position="148"/>
        <end position="171"/>
    </location>
</feature>
<organism evidence="8 9">
    <name type="scientific">Eumeta variegata</name>
    <name type="common">Bagworm moth</name>
    <name type="synonym">Eumeta japonica</name>
    <dbReference type="NCBI Taxonomy" id="151549"/>
    <lineage>
        <taxon>Eukaryota</taxon>
        <taxon>Metazoa</taxon>
        <taxon>Ecdysozoa</taxon>
        <taxon>Arthropoda</taxon>
        <taxon>Hexapoda</taxon>
        <taxon>Insecta</taxon>
        <taxon>Pterygota</taxon>
        <taxon>Neoptera</taxon>
        <taxon>Endopterygota</taxon>
        <taxon>Lepidoptera</taxon>
        <taxon>Glossata</taxon>
        <taxon>Ditrysia</taxon>
        <taxon>Tineoidea</taxon>
        <taxon>Psychidae</taxon>
        <taxon>Oiketicinae</taxon>
        <taxon>Eumeta</taxon>
    </lineage>
</organism>
<feature type="transmembrane region" description="Helical" evidence="6">
    <location>
        <begin position="26"/>
        <end position="45"/>
    </location>
</feature>
<evidence type="ECO:0000313" key="9">
    <source>
        <dbReference type="Proteomes" id="UP000299102"/>
    </source>
</evidence>
<dbReference type="Gene3D" id="1.20.1250.20">
    <property type="entry name" value="MFS general substrate transporter like domains"/>
    <property type="match status" value="1"/>
</dbReference>
<dbReference type="EMBL" id="BGZK01001490">
    <property type="protein sequence ID" value="GBP80975.1"/>
    <property type="molecule type" value="Genomic_DNA"/>
</dbReference>
<dbReference type="PROSITE" id="PS50850">
    <property type="entry name" value="MFS"/>
    <property type="match status" value="1"/>
</dbReference>
<dbReference type="InterPro" id="IPR005828">
    <property type="entry name" value="MFS_sugar_transport-like"/>
</dbReference>
<evidence type="ECO:0000256" key="6">
    <source>
        <dbReference type="SAM" id="Phobius"/>
    </source>
</evidence>
<keyword evidence="9" id="KW-1185">Reference proteome</keyword>
<protein>
    <submittedName>
        <fullName evidence="8">Facilitated trehalose transporter Tret1</fullName>
    </submittedName>
</protein>
<keyword evidence="2 6" id="KW-0812">Transmembrane</keyword>